<sequence length="316" mass="32667">MNDQTIKDAFDAIAATAVSPERVRARIDARARAHRQRRLLLAGAGFATVAAAVGVPMALGEGLGELAPPGFSPPPAEVQPVRVRAVSLMYAPTWLPDGVAERFRAVRFTTVNFTALGGSRSWYPEGSPYSVQVPEGSVTFGIGEQAGEGETAEPVKIGSADGTMWVTDTAFVQWQPAGGPWMTVSVYGTGDDASIALRVARSVAATTATALVTMTSPVTPPGYDDGTALFEVYPTSGGGAQSLTFTSSDGRSAYQLSTSPPESGEQFKAVTRNGLTVYLPGEPADAVGGGVPLTDEQTTAILAAANATAPDLSWVG</sequence>
<dbReference type="OrthoDB" id="3296958at2"/>
<dbReference type="EMBL" id="QLMJ01000009">
    <property type="protein sequence ID" value="RAK35728.1"/>
    <property type="molecule type" value="Genomic_DNA"/>
</dbReference>
<gene>
    <name evidence="2" type="ORF">B0I29_109202</name>
</gene>
<evidence type="ECO:0000313" key="2">
    <source>
        <dbReference type="EMBL" id="RAK35728.1"/>
    </source>
</evidence>
<keyword evidence="1" id="KW-1133">Transmembrane helix</keyword>
<keyword evidence="3" id="KW-1185">Reference proteome</keyword>
<feature type="transmembrane region" description="Helical" evidence="1">
    <location>
        <begin position="39"/>
        <end position="59"/>
    </location>
</feature>
<name>A0A327ZBK6_9ACTN</name>
<evidence type="ECO:0000256" key="1">
    <source>
        <dbReference type="SAM" id="Phobius"/>
    </source>
</evidence>
<comment type="caution">
    <text evidence="2">The sequence shown here is derived from an EMBL/GenBank/DDBJ whole genome shotgun (WGS) entry which is preliminary data.</text>
</comment>
<evidence type="ECO:0000313" key="3">
    <source>
        <dbReference type="Proteomes" id="UP000249341"/>
    </source>
</evidence>
<accession>A0A327ZBK6</accession>
<keyword evidence="1" id="KW-0812">Transmembrane</keyword>
<dbReference type="Proteomes" id="UP000249341">
    <property type="component" value="Unassembled WGS sequence"/>
</dbReference>
<protein>
    <submittedName>
        <fullName evidence="2">Uncharacterized protein</fullName>
    </submittedName>
</protein>
<reference evidence="2 3" key="1">
    <citation type="submission" date="2018-06" db="EMBL/GenBank/DDBJ databases">
        <title>Genomic Encyclopedia of Type Strains, Phase III (KMG-III): the genomes of soil and plant-associated and newly described type strains.</title>
        <authorList>
            <person name="Whitman W."/>
        </authorList>
    </citation>
    <scope>NUCLEOTIDE SEQUENCE [LARGE SCALE GENOMIC DNA]</scope>
    <source>
        <strain evidence="2 3">CGMCC 4.7090</strain>
    </source>
</reference>
<proteinExistence type="predicted"/>
<organism evidence="2 3">
    <name type="scientific">Actinoplanes lutulentus</name>
    <dbReference type="NCBI Taxonomy" id="1287878"/>
    <lineage>
        <taxon>Bacteria</taxon>
        <taxon>Bacillati</taxon>
        <taxon>Actinomycetota</taxon>
        <taxon>Actinomycetes</taxon>
        <taxon>Micromonosporales</taxon>
        <taxon>Micromonosporaceae</taxon>
        <taxon>Actinoplanes</taxon>
    </lineage>
</organism>
<dbReference type="AlphaFoldDB" id="A0A327ZBK6"/>
<keyword evidence="1" id="KW-0472">Membrane</keyword>
<dbReference type="RefSeq" id="WP_111650730.1">
    <property type="nucleotide sequence ID" value="NZ_JACHWI010000006.1"/>
</dbReference>